<accession>A0ABY5Z488</accession>
<gene>
    <name evidence="2" type="ORF">Drose_00610</name>
</gene>
<dbReference type="Gene3D" id="3.90.550.10">
    <property type="entry name" value="Spore Coat Polysaccharide Biosynthesis Protein SpsA, Chain A"/>
    <property type="match status" value="1"/>
</dbReference>
<dbReference type="PANTHER" id="PTHR43179">
    <property type="entry name" value="RHAMNOSYLTRANSFERASE WBBL"/>
    <property type="match status" value="1"/>
</dbReference>
<evidence type="ECO:0000313" key="3">
    <source>
        <dbReference type="Proteomes" id="UP001058271"/>
    </source>
</evidence>
<evidence type="ECO:0000259" key="1">
    <source>
        <dbReference type="Pfam" id="PF00535"/>
    </source>
</evidence>
<evidence type="ECO:0000313" key="2">
    <source>
        <dbReference type="EMBL" id="UWZ36878.1"/>
    </source>
</evidence>
<dbReference type="PANTHER" id="PTHR43179:SF7">
    <property type="entry name" value="RHAMNOSYLTRANSFERASE WBBL"/>
    <property type="match status" value="1"/>
</dbReference>
<name>A0ABY5Z488_9ACTN</name>
<dbReference type="RefSeq" id="WP_260726231.1">
    <property type="nucleotide sequence ID" value="NZ_BAAABS010000053.1"/>
</dbReference>
<keyword evidence="3" id="KW-1185">Reference proteome</keyword>
<sequence length="292" mass="33021">MSELRIPRQRTVPVAQWSVVTVTYNSADTLRRCWSNLNKPYDWIVVDNASSDDSVEVAQSLGARVIQLAQNVGFSRANNIAVLESASPYLLFANPDLVIEPRGLADLREHLEIHGGLVAPQLLETNGEPQPNGRGFPYVTAKLGNRKLWPFDRLHDGYRILTAPGEARWVAWAIGAAVAMQRAGFDRIGGWNERFFLYYEDAEICLRAWEHGLPVSVLGDVRWTHHWARATNSFKWSRAHNLELRAARTFYNIYPEFVLGVPRPRLRRRHALPARLVGRKVTTAESTSVNSS</sequence>
<reference evidence="2" key="1">
    <citation type="submission" date="2021-04" db="EMBL/GenBank/DDBJ databases">
        <title>Biosynthetic gene clusters of Dactylosporangioum roseum.</title>
        <authorList>
            <person name="Hartkoorn R.C."/>
            <person name="Beaudoing E."/>
            <person name="Hot D."/>
            <person name="Moureu S."/>
        </authorList>
    </citation>
    <scope>NUCLEOTIDE SEQUENCE</scope>
    <source>
        <strain evidence="2">NRRL B-16295</strain>
    </source>
</reference>
<dbReference type="CDD" id="cd04186">
    <property type="entry name" value="GT_2_like_c"/>
    <property type="match status" value="1"/>
</dbReference>
<dbReference type="SUPFAM" id="SSF53448">
    <property type="entry name" value="Nucleotide-diphospho-sugar transferases"/>
    <property type="match status" value="1"/>
</dbReference>
<dbReference type="Pfam" id="PF00535">
    <property type="entry name" value="Glycos_transf_2"/>
    <property type="match status" value="1"/>
</dbReference>
<feature type="domain" description="Glycosyltransferase 2-like" evidence="1">
    <location>
        <begin position="18"/>
        <end position="137"/>
    </location>
</feature>
<protein>
    <submittedName>
        <fullName evidence="2">Glycosyltransferase family 2 protein</fullName>
    </submittedName>
</protein>
<dbReference type="InterPro" id="IPR029044">
    <property type="entry name" value="Nucleotide-diphossugar_trans"/>
</dbReference>
<dbReference type="Proteomes" id="UP001058271">
    <property type="component" value="Chromosome"/>
</dbReference>
<dbReference type="EMBL" id="CP073721">
    <property type="protein sequence ID" value="UWZ36878.1"/>
    <property type="molecule type" value="Genomic_DNA"/>
</dbReference>
<dbReference type="InterPro" id="IPR001173">
    <property type="entry name" value="Glyco_trans_2-like"/>
</dbReference>
<proteinExistence type="predicted"/>
<organism evidence="2 3">
    <name type="scientific">Dactylosporangium roseum</name>
    <dbReference type="NCBI Taxonomy" id="47989"/>
    <lineage>
        <taxon>Bacteria</taxon>
        <taxon>Bacillati</taxon>
        <taxon>Actinomycetota</taxon>
        <taxon>Actinomycetes</taxon>
        <taxon>Micromonosporales</taxon>
        <taxon>Micromonosporaceae</taxon>
        <taxon>Dactylosporangium</taxon>
    </lineage>
</organism>